<dbReference type="AlphaFoldDB" id="A0A0L7KWM7"/>
<sequence>MADTQLPLAEWKVIVDYNDGRASGNNCTNRKPLGVFNVRQRRAVYGACALLNAGPRTKIIYVTSFVKAAMVTNEAIGSLGLLCEYFYRA</sequence>
<proteinExistence type="predicted"/>
<dbReference type="Proteomes" id="UP000037510">
    <property type="component" value="Unassembled WGS sequence"/>
</dbReference>
<name>A0A0L7KWM7_OPEBR</name>
<evidence type="ECO:0000313" key="1">
    <source>
        <dbReference type="EMBL" id="KOB67535.1"/>
    </source>
</evidence>
<dbReference type="EMBL" id="JTDY01004967">
    <property type="protein sequence ID" value="KOB67535.1"/>
    <property type="molecule type" value="Genomic_DNA"/>
</dbReference>
<comment type="caution">
    <text evidence="1">The sequence shown here is derived from an EMBL/GenBank/DDBJ whole genome shotgun (WGS) entry which is preliminary data.</text>
</comment>
<protein>
    <submittedName>
        <fullName evidence="1">Uncharacterized protein</fullName>
    </submittedName>
</protein>
<gene>
    <name evidence="1" type="ORF">OBRU01_19603</name>
</gene>
<reference evidence="1 2" key="1">
    <citation type="journal article" date="2015" name="Genome Biol. Evol.">
        <title>The genome of winter moth (Operophtera brumata) provides a genomic perspective on sexual dimorphism and phenology.</title>
        <authorList>
            <person name="Derks M.F."/>
            <person name="Smit S."/>
            <person name="Salis L."/>
            <person name="Schijlen E."/>
            <person name="Bossers A."/>
            <person name="Mateman C."/>
            <person name="Pijl A.S."/>
            <person name="de Ridder D."/>
            <person name="Groenen M.A."/>
            <person name="Visser M.E."/>
            <person name="Megens H.J."/>
        </authorList>
    </citation>
    <scope>NUCLEOTIDE SEQUENCE [LARGE SCALE GENOMIC DNA]</scope>
    <source>
        <strain evidence="1">WM2013NL</strain>
        <tissue evidence="1">Head and thorax</tissue>
    </source>
</reference>
<accession>A0A0L7KWM7</accession>
<organism evidence="1 2">
    <name type="scientific">Operophtera brumata</name>
    <name type="common">Winter moth</name>
    <name type="synonym">Phalaena brumata</name>
    <dbReference type="NCBI Taxonomy" id="104452"/>
    <lineage>
        <taxon>Eukaryota</taxon>
        <taxon>Metazoa</taxon>
        <taxon>Ecdysozoa</taxon>
        <taxon>Arthropoda</taxon>
        <taxon>Hexapoda</taxon>
        <taxon>Insecta</taxon>
        <taxon>Pterygota</taxon>
        <taxon>Neoptera</taxon>
        <taxon>Endopterygota</taxon>
        <taxon>Lepidoptera</taxon>
        <taxon>Glossata</taxon>
        <taxon>Ditrysia</taxon>
        <taxon>Geometroidea</taxon>
        <taxon>Geometridae</taxon>
        <taxon>Larentiinae</taxon>
        <taxon>Operophtera</taxon>
    </lineage>
</organism>
<evidence type="ECO:0000313" key="2">
    <source>
        <dbReference type="Proteomes" id="UP000037510"/>
    </source>
</evidence>
<keyword evidence="2" id="KW-1185">Reference proteome</keyword>